<protein>
    <submittedName>
        <fullName evidence="2">Uncharacterized protein</fullName>
    </submittedName>
</protein>
<keyword evidence="3" id="KW-1185">Reference proteome</keyword>
<proteinExistence type="predicted"/>
<accession>K0S3V5</accession>
<dbReference type="AlphaFoldDB" id="K0S3V5"/>
<reference evidence="2 3" key="1">
    <citation type="journal article" date="2012" name="Genome Biol.">
        <title>Genome and low-iron response of an oceanic diatom adapted to chronic iron limitation.</title>
        <authorList>
            <person name="Lommer M."/>
            <person name="Specht M."/>
            <person name="Roy A.S."/>
            <person name="Kraemer L."/>
            <person name="Andreson R."/>
            <person name="Gutowska M.A."/>
            <person name="Wolf J."/>
            <person name="Bergner S.V."/>
            <person name="Schilhabel M.B."/>
            <person name="Klostermeier U.C."/>
            <person name="Beiko R.G."/>
            <person name="Rosenstiel P."/>
            <person name="Hippler M."/>
            <person name="Laroche J."/>
        </authorList>
    </citation>
    <scope>NUCLEOTIDE SEQUENCE [LARGE SCALE GENOMIC DNA]</scope>
    <source>
        <strain evidence="2 3">CCMP1005</strain>
    </source>
</reference>
<dbReference type="EMBL" id="AGNL01033573">
    <property type="protein sequence ID" value="EJK55636.1"/>
    <property type="molecule type" value="Genomic_DNA"/>
</dbReference>
<evidence type="ECO:0000256" key="1">
    <source>
        <dbReference type="SAM" id="MobiDB-lite"/>
    </source>
</evidence>
<name>K0S3V5_THAOC</name>
<sequence length="169" mass="18396">LAADRETIEHSEQSLNSVGGELDGAGDSVDEPTQDDLQRRQRAIALEQFLQAYFVLSPLIVFVIWGTEDSVDTVEQDAPDSPASALAALDEGHEVVDIAIDVPQGALVAVPDARRLAPHRPFPRRVDVNLGNPPTITAPFTSLERCHGLLIGHERDLGIDDGFRNKWSV</sequence>
<gene>
    <name evidence="2" type="ORF">THAOC_24612</name>
</gene>
<comment type="caution">
    <text evidence="2">The sequence shown here is derived from an EMBL/GenBank/DDBJ whole genome shotgun (WGS) entry which is preliminary data.</text>
</comment>
<dbReference type="Proteomes" id="UP000266841">
    <property type="component" value="Unassembled WGS sequence"/>
</dbReference>
<evidence type="ECO:0000313" key="2">
    <source>
        <dbReference type="EMBL" id="EJK55636.1"/>
    </source>
</evidence>
<feature type="non-terminal residue" evidence="2">
    <location>
        <position position="1"/>
    </location>
</feature>
<feature type="compositionally biased region" description="Basic and acidic residues" evidence="1">
    <location>
        <begin position="1"/>
        <end position="12"/>
    </location>
</feature>
<organism evidence="2 3">
    <name type="scientific">Thalassiosira oceanica</name>
    <name type="common">Marine diatom</name>
    <dbReference type="NCBI Taxonomy" id="159749"/>
    <lineage>
        <taxon>Eukaryota</taxon>
        <taxon>Sar</taxon>
        <taxon>Stramenopiles</taxon>
        <taxon>Ochrophyta</taxon>
        <taxon>Bacillariophyta</taxon>
        <taxon>Coscinodiscophyceae</taxon>
        <taxon>Thalassiosirophycidae</taxon>
        <taxon>Thalassiosirales</taxon>
        <taxon>Thalassiosiraceae</taxon>
        <taxon>Thalassiosira</taxon>
    </lineage>
</organism>
<evidence type="ECO:0000313" key="3">
    <source>
        <dbReference type="Proteomes" id="UP000266841"/>
    </source>
</evidence>
<feature type="region of interest" description="Disordered" evidence="1">
    <location>
        <begin position="1"/>
        <end position="35"/>
    </location>
</feature>